<dbReference type="Proteomes" id="UP000789920">
    <property type="component" value="Unassembled WGS sequence"/>
</dbReference>
<proteinExistence type="predicted"/>
<evidence type="ECO:0000313" key="2">
    <source>
        <dbReference type="Proteomes" id="UP000789920"/>
    </source>
</evidence>
<feature type="non-terminal residue" evidence="1">
    <location>
        <position position="1"/>
    </location>
</feature>
<keyword evidence="2" id="KW-1185">Reference proteome</keyword>
<evidence type="ECO:0000313" key="1">
    <source>
        <dbReference type="EMBL" id="CAG8724789.1"/>
    </source>
</evidence>
<organism evidence="1 2">
    <name type="scientific">Racocetra persica</name>
    <dbReference type="NCBI Taxonomy" id="160502"/>
    <lineage>
        <taxon>Eukaryota</taxon>
        <taxon>Fungi</taxon>
        <taxon>Fungi incertae sedis</taxon>
        <taxon>Mucoromycota</taxon>
        <taxon>Glomeromycotina</taxon>
        <taxon>Glomeromycetes</taxon>
        <taxon>Diversisporales</taxon>
        <taxon>Gigasporaceae</taxon>
        <taxon>Racocetra</taxon>
    </lineage>
</organism>
<accession>A0ACA9PV65</accession>
<name>A0ACA9PV65_9GLOM</name>
<gene>
    <name evidence="1" type="ORF">RPERSI_LOCUS11608</name>
</gene>
<sequence>EVGRTSNRNRAKSPSEGKRTLIGSSETTRKKQGAREAAAKAARAAEVAEFKYVNQQKDQIKGVASLMNPDETDPDRKARTTKIFDPISNQAIQVEFIQTMVAEHPLFANYYDIGNVKIDGGTAKFIGGQQAEGKLVEYGLFGDMTSVDFGRLAFENPGMLGQVFDAKIEGRNYKDNTAFIELDKDYFKIDTDPQKALECQARALKFISDVENMCYNFLEYSKDYNIADKEAVTKALQNITIIFHHKVNTFLNTYAYSGAFNVSYIELRNKVGKVIVKKLPEWKNDDVAYKTYNADGTATEVKAVADQQAFKWRALIHDNNFYKIRDAINHPGNDDVFIDSKDYNIDLTSYVGIDNIDLKLLSSFSKSNFKAVIKKSLMKSLRGKSRLKGSGDLVPLWPYCEKETNEQGLIAVIYKGGEMLMVDAVSYANEADGTKKANYFVSKNPYKKYTTLTIKVPAVVNGKQTSETTAEAMDGDKSRLFAVLENDVDLSPSLVGIDEDLAKLEVILDAIWHDIVISKKKIYFVFPQDPDPED</sequence>
<protein>
    <submittedName>
        <fullName evidence="1">9663_t:CDS:1</fullName>
    </submittedName>
</protein>
<reference evidence="1" key="1">
    <citation type="submission" date="2021-06" db="EMBL/GenBank/DDBJ databases">
        <authorList>
            <person name="Kallberg Y."/>
            <person name="Tangrot J."/>
            <person name="Rosling A."/>
        </authorList>
    </citation>
    <scope>NUCLEOTIDE SEQUENCE</scope>
    <source>
        <strain evidence="1">MA461A</strain>
    </source>
</reference>
<comment type="caution">
    <text evidence="1">The sequence shown here is derived from an EMBL/GenBank/DDBJ whole genome shotgun (WGS) entry which is preliminary data.</text>
</comment>
<dbReference type="EMBL" id="CAJVQC010024005">
    <property type="protein sequence ID" value="CAG8724789.1"/>
    <property type="molecule type" value="Genomic_DNA"/>
</dbReference>